<name>A0A9Q0S3X3_9DIPT</name>
<reference evidence="1" key="1">
    <citation type="submission" date="2022-07" db="EMBL/GenBank/DDBJ databases">
        <authorList>
            <person name="Trinca V."/>
            <person name="Uliana J.V.C."/>
            <person name="Torres T.T."/>
            <person name="Ward R.J."/>
            <person name="Monesi N."/>
        </authorList>
    </citation>
    <scope>NUCLEOTIDE SEQUENCE</scope>
    <source>
        <strain evidence="1">HSMRA1968</strain>
        <tissue evidence="1">Whole embryos</tissue>
    </source>
</reference>
<dbReference type="AlphaFoldDB" id="A0A9Q0S3X3"/>
<protein>
    <submittedName>
        <fullName evidence="1">Uncharacterized protein</fullName>
    </submittedName>
</protein>
<dbReference type="EMBL" id="WJQU01000002">
    <property type="protein sequence ID" value="KAJ6643859.1"/>
    <property type="molecule type" value="Genomic_DNA"/>
</dbReference>
<evidence type="ECO:0000313" key="1">
    <source>
        <dbReference type="EMBL" id="KAJ6643859.1"/>
    </source>
</evidence>
<dbReference type="Proteomes" id="UP001151699">
    <property type="component" value="Chromosome B"/>
</dbReference>
<evidence type="ECO:0000313" key="2">
    <source>
        <dbReference type="Proteomes" id="UP001151699"/>
    </source>
</evidence>
<accession>A0A9Q0S3X3</accession>
<organism evidence="1 2">
    <name type="scientific">Pseudolycoriella hygida</name>
    <dbReference type="NCBI Taxonomy" id="35572"/>
    <lineage>
        <taxon>Eukaryota</taxon>
        <taxon>Metazoa</taxon>
        <taxon>Ecdysozoa</taxon>
        <taxon>Arthropoda</taxon>
        <taxon>Hexapoda</taxon>
        <taxon>Insecta</taxon>
        <taxon>Pterygota</taxon>
        <taxon>Neoptera</taxon>
        <taxon>Endopterygota</taxon>
        <taxon>Diptera</taxon>
        <taxon>Nematocera</taxon>
        <taxon>Sciaroidea</taxon>
        <taxon>Sciaridae</taxon>
        <taxon>Pseudolycoriella</taxon>
    </lineage>
</organism>
<proteinExistence type="predicted"/>
<gene>
    <name evidence="1" type="ORF">Bhyg_08824</name>
</gene>
<sequence length="45" mass="5326">MLNHCLWPAMNLNLSRHFANLPKYPLDRLLPLLSKTLWKIQIKSP</sequence>
<comment type="caution">
    <text evidence="1">The sequence shown here is derived from an EMBL/GenBank/DDBJ whole genome shotgun (WGS) entry which is preliminary data.</text>
</comment>
<keyword evidence="2" id="KW-1185">Reference proteome</keyword>